<dbReference type="PANTHER" id="PTHR43179:SF12">
    <property type="entry name" value="GALACTOFURANOSYLTRANSFERASE GLFT2"/>
    <property type="match status" value="1"/>
</dbReference>
<feature type="domain" description="Glycosyltransferase 2-like" evidence="5">
    <location>
        <begin position="40"/>
        <end position="191"/>
    </location>
</feature>
<dbReference type="EMBL" id="JACHDS010000001">
    <property type="protein sequence ID" value="MBB6173378.1"/>
    <property type="molecule type" value="Genomic_DNA"/>
</dbReference>
<name>A0A7W9YJL6_9ACTN</name>
<dbReference type="InterPro" id="IPR029044">
    <property type="entry name" value="Nucleotide-diphossugar_trans"/>
</dbReference>
<comment type="similarity">
    <text evidence="2">Belongs to the glycosyltransferase 2 family.</text>
</comment>
<proteinExistence type="inferred from homology"/>
<comment type="caution">
    <text evidence="6">The sequence shown here is derived from an EMBL/GenBank/DDBJ whole genome shotgun (WGS) entry which is preliminary data.</text>
</comment>
<dbReference type="AlphaFoldDB" id="A0A7W9YJL6"/>
<dbReference type="InterPro" id="IPR001173">
    <property type="entry name" value="Glyco_trans_2-like"/>
</dbReference>
<dbReference type="PANTHER" id="PTHR43179">
    <property type="entry name" value="RHAMNOSYLTRANSFERASE WBBL"/>
    <property type="match status" value="1"/>
</dbReference>
<keyword evidence="7" id="KW-1185">Reference proteome</keyword>
<evidence type="ECO:0000256" key="4">
    <source>
        <dbReference type="ARBA" id="ARBA00022679"/>
    </source>
</evidence>
<dbReference type="SUPFAM" id="SSF53448">
    <property type="entry name" value="Nucleotide-diphospho-sugar transferases"/>
    <property type="match status" value="1"/>
</dbReference>
<evidence type="ECO:0000313" key="7">
    <source>
        <dbReference type="Proteomes" id="UP000546642"/>
    </source>
</evidence>
<protein>
    <submittedName>
        <fullName evidence="6">GT2 family glycosyltransferase</fullName>
    </submittedName>
</protein>
<evidence type="ECO:0000256" key="3">
    <source>
        <dbReference type="ARBA" id="ARBA00022676"/>
    </source>
</evidence>
<dbReference type="RefSeq" id="WP_184076717.1">
    <property type="nucleotide sequence ID" value="NZ_JACHDS010000001.1"/>
</dbReference>
<dbReference type="Pfam" id="PF00535">
    <property type="entry name" value="Glycos_transf_2"/>
    <property type="match status" value="1"/>
</dbReference>
<gene>
    <name evidence="6" type="ORF">HNR23_003438</name>
</gene>
<keyword evidence="4 6" id="KW-0808">Transferase</keyword>
<keyword evidence="3" id="KW-0328">Glycosyltransferase</keyword>
<dbReference type="GO" id="GO:0016757">
    <property type="term" value="F:glycosyltransferase activity"/>
    <property type="evidence" value="ECO:0007669"/>
    <property type="project" value="UniProtKB-KW"/>
</dbReference>
<evidence type="ECO:0000256" key="2">
    <source>
        <dbReference type="ARBA" id="ARBA00006739"/>
    </source>
</evidence>
<organism evidence="6 7">
    <name type="scientific">Nocardiopsis mwathae</name>
    <dbReference type="NCBI Taxonomy" id="1472723"/>
    <lineage>
        <taxon>Bacteria</taxon>
        <taxon>Bacillati</taxon>
        <taxon>Actinomycetota</taxon>
        <taxon>Actinomycetes</taxon>
        <taxon>Streptosporangiales</taxon>
        <taxon>Nocardiopsidaceae</taxon>
        <taxon>Nocardiopsis</taxon>
    </lineage>
</organism>
<dbReference type="Gene3D" id="3.90.550.10">
    <property type="entry name" value="Spore Coat Polysaccharide Biosynthesis Protein SpsA, Chain A"/>
    <property type="match status" value="1"/>
</dbReference>
<evidence type="ECO:0000259" key="5">
    <source>
        <dbReference type="Pfam" id="PF00535"/>
    </source>
</evidence>
<dbReference type="Proteomes" id="UP000546642">
    <property type="component" value="Unassembled WGS sequence"/>
</dbReference>
<comment type="pathway">
    <text evidence="1">Cell wall biogenesis; cell wall polysaccharide biosynthesis.</text>
</comment>
<accession>A0A7W9YJL6</accession>
<sequence>MAPRSEESGPVLHQPRIRRNDYSVLIPPQLGEWTPTLDVSVVIPAHGNADKLPLVLAALAAQSYPERLMQTVVVDDGSDPPLTLPEIRPERTRIVRPDPSVWGPGGAVNTGVAVSEGAVVLRLDSDMLIHRDHVESQLRWHHRADYLGVIGDKRFVDFTPGDLSAQEAFEAVRDGRAAELFGRDNGPEVWIERILNRTDRLRSEGPRAYRVFTGATCSVRRELFDAVGGMDPTLLLGEDVELGYRLAQAGVVFIPELGAGAWHLGEARTRMRHEEATRYRIPSVGHRIPDSDLRRDIRGRRWQVPYVDAVIDVGDHPWERVRDTVDGLLTGEVDDVRVTLVGPWAELDADERRAPLDDPRLDLRLLRETYRTDDRVRFGDVPPVRDGAVPFRFTLPADSRPTRWALRTLIETADRERAGLVGVLLRGSGEEAPYPRLERTAAFARAYRLGATAADVDRLVDEIYGVRWVDGDGVFADDREHREPTPCCACQEKLEDARRQAGRERIRAERERARADRYDRQLRWLRESPSPGLWRRILPERWSRD</sequence>
<evidence type="ECO:0000313" key="6">
    <source>
        <dbReference type="EMBL" id="MBB6173378.1"/>
    </source>
</evidence>
<evidence type="ECO:0000256" key="1">
    <source>
        <dbReference type="ARBA" id="ARBA00004776"/>
    </source>
</evidence>
<reference evidence="6 7" key="1">
    <citation type="submission" date="2020-08" db="EMBL/GenBank/DDBJ databases">
        <title>Sequencing the genomes of 1000 actinobacteria strains.</title>
        <authorList>
            <person name="Klenk H.-P."/>
        </authorList>
    </citation>
    <scope>NUCLEOTIDE SEQUENCE [LARGE SCALE GENOMIC DNA]</scope>
    <source>
        <strain evidence="6 7">DSM 46659</strain>
    </source>
</reference>